<name>A0A0M0JI51_9EUKA</name>
<keyword evidence="5" id="KW-1185">Reference proteome</keyword>
<dbReference type="PANTHER" id="PTHR11249">
    <property type="entry name" value="GLIAL FACTOR NATURATION FACTOR"/>
    <property type="match status" value="1"/>
</dbReference>
<dbReference type="GO" id="GO:0071846">
    <property type="term" value="P:actin filament debranching"/>
    <property type="evidence" value="ECO:0007669"/>
    <property type="project" value="InterPro"/>
</dbReference>
<dbReference type="OrthoDB" id="3919494at2759"/>
<evidence type="ECO:0000256" key="1">
    <source>
        <dbReference type="ARBA" id="ARBA00010055"/>
    </source>
</evidence>
<dbReference type="EMBL" id="JWZX01002885">
    <property type="protein sequence ID" value="KOO26155.1"/>
    <property type="molecule type" value="Genomic_DNA"/>
</dbReference>
<proteinExistence type="inferred from homology"/>
<feature type="domain" description="ADF-H" evidence="3">
    <location>
        <begin position="171"/>
        <end position="315"/>
    </location>
</feature>
<dbReference type="GO" id="GO:0003779">
    <property type="term" value="F:actin binding"/>
    <property type="evidence" value="ECO:0007669"/>
    <property type="project" value="InterPro"/>
</dbReference>
<accession>A0A0M0JI51</accession>
<sequence length="319" mass="37487">MASLDAEEAKALQELEAEYEKKRTELRKSFEEKRKSLGSSAVGGMKGLGPRWTRGEIEAPAASRSMGSYTVRVYTEEQQAPSFEKKMTLWEREQAEAHGLEEERAARIAALDSVRAREAEAARLREEEWRKQDEERFAQEDARRKQLLEEQEKAQRAAEERGNREKAELEASLVEEQKRLKAEQDRQAEIFRKKHEAEAVVRSNADEYRYTFEEGMEKKIQTFRQRGQRRRRVQKLEDTEPRYLLFIHTVKHSDGRTQFPIAFICFLPETMPTHVKVMYTRAVNDLAENTFKVPKYVMLEELEDLTATWLEKKLEIVRK</sequence>
<protein>
    <submittedName>
        <fullName evidence="4">Glia maturation factor beta</fullName>
    </submittedName>
</protein>
<dbReference type="InterPro" id="IPR011171">
    <property type="entry name" value="GMF"/>
</dbReference>
<dbReference type="Proteomes" id="UP000037460">
    <property type="component" value="Unassembled WGS sequence"/>
</dbReference>
<reference evidence="5" key="1">
    <citation type="journal article" date="2015" name="PLoS Genet.">
        <title>Genome Sequence and Transcriptome Analyses of Chrysochromulina tobin: Metabolic Tools for Enhanced Algal Fitness in the Prominent Order Prymnesiales (Haptophyceae).</title>
        <authorList>
            <person name="Hovde B.T."/>
            <person name="Deodato C.R."/>
            <person name="Hunsperger H.M."/>
            <person name="Ryken S.A."/>
            <person name="Yost W."/>
            <person name="Jha R.K."/>
            <person name="Patterson J."/>
            <person name="Monnat R.J. Jr."/>
            <person name="Barlow S.B."/>
            <person name="Starkenburg S.R."/>
            <person name="Cattolico R.A."/>
        </authorList>
    </citation>
    <scope>NUCLEOTIDE SEQUENCE</scope>
    <source>
        <strain evidence="5">CCMP291</strain>
    </source>
</reference>
<comment type="caution">
    <text evidence="4">The sequence shown here is derived from an EMBL/GenBank/DDBJ whole genome shotgun (WGS) entry which is preliminary data.</text>
</comment>
<dbReference type="PROSITE" id="PS51263">
    <property type="entry name" value="ADF_H"/>
    <property type="match status" value="1"/>
</dbReference>
<dbReference type="Pfam" id="PF00241">
    <property type="entry name" value="Cofilin_ADF"/>
    <property type="match status" value="1"/>
</dbReference>
<dbReference type="GO" id="GO:0071933">
    <property type="term" value="F:Arp2/3 complex binding"/>
    <property type="evidence" value="ECO:0007669"/>
    <property type="project" value="InterPro"/>
</dbReference>
<evidence type="ECO:0000313" key="5">
    <source>
        <dbReference type="Proteomes" id="UP000037460"/>
    </source>
</evidence>
<comment type="similarity">
    <text evidence="1">Belongs to the actin-binding proteins ADF family. GMF subfamily.</text>
</comment>
<evidence type="ECO:0000313" key="4">
    <source>
        <dbReference type="EMBL" id="KOO26155.1"/>
    </source>
</evidence>
<feature type="region of interest" description="Disordered" evidence="2">
    <location>
        <begin position="28"/>
        <end position="66"/>
    </location>
</feature>
<feature type="region of interest" description="Disordered" evidence="2">
    <location>
        <begin position="124"/>
        <end position="167"/>
    </location>
</feature>
<dbReference type="AlphaFoldDB" id="A0A0M0JI51"/>
<dbReference type="SUPFAM" id="SSF55753">
    <property type="entry name" value="Actin depolymerizing proteins"/>
    <property type="match status" value="1"/>
</dbReference>
<dbReference type="Gene3D" id="3.40.20.10">
    <property type="entry name" value="Severin"/>
    <property type="match status" value="1"/>
</dbReference>
<dbReference type="GO" id="GO:0030864">
    <property type="term" value="C:cortical actin cytoskeleton"/>
    <property type="evidence" value="ECO:0007669"/>
    <property type="project" value="TreeGrafter"/>
</dbReference>
<dbReference type="InterPro" id="IPR029006">
    <property type="entry name" value="ADF-H/Gelsolin-like_dom_sf"/>
</dbReference>
<dbReference type="PANTHER" id="PTHR11249:SF2">
    <property type="entry name" value="GLIA MATURATION FACTOR"/>
    <property type="match status" value="1"/>
</dbReference>
<dbReference type="InterPro" id="IPR002108">
    <property type="entry name" value="ADF-H"/>
</dbReference>
<dbReference type="GO" id="GO:0034316">
    <property type="term" value="P:negative regulation of Arp2/3 complex-mediated actin nucleation"/>
    <property type="evidence" value="ECO:0007669"/>
    <property type="project" value="TreeGrafter"/>
</dbReference>
<evidence type="ECO:0000259" key="3">
    <source>
        <dbReference type="PROSITE" id="PS51263"/>
    </source>
</evidence>
<gene>
    <name evidence="4" type="ORF">Ctob_005669</name>
</gene>
<evidence type="ECO:0000256" key="2">
    <source>
        <dbReference type="SAM" id="MobiDB-lite"/>
    </source>
</evidence>
<organism evidence="4 5">
    <name type="scientific">Chrysochromulina tobinii</name>
    <dbReference type="NCBI Taxonomy" id="1460289"/>
    <lineage>
        <taxon>Eukaryota</taxon>
        <taxon>Haptista</taxon>
        <taxon>Haptophyta</taxon>
        <taxon>Prymnesiophyceae</taxon>
        <taxon>Prymnesiales</taxon>
        <taxon>Chrysochromulinaceae</taxon>
        <taxon>Chrysochromulina</taxon>
    </lineage>
</organism>